<feature type="non-terminal residue" evidence="1">
    <location>
        <position position="1"/>
    </location>
</feature>
<reference evidence="1 2" key="1">
    <citation type="submission" date="2013-09" db="EMBL/GenBank/DDBJ databases">
        <title>Corchorus capsularis genome sequencing.</title>
        <authorList>
            <person name="Alam M."/>
            <person name="Haque M.S."/>
            <person name="Islam M.S."/>
            <person name="Emdad E.M."/>
            <person name="Islam M.M."/>
            <person name="Ahmed B."/>
            <person name="Halim A."/>
            <person name="Hossen Q.M.M."/>
            <person name="Hossain M.Z."/>
            <person name="Ahmed R."/>
            <person name="Khan M.M."/>
            <person name="Islam R."/>
            <person name="Rashid M.M."/>
            <person name="Khan S.A."/>
            <person name="Rahman M.S."/>
            <person name="Alam M."/>
        </authorList>
    </citation>
    <scope>NUCLEOTIDE SEQUENCE [LARGE SCALE GENOMIC DNA]</scope>
    <source>
        <strain evidence="2">cv. CVL-1</strain>
        <tissue evidence="1">Whole seedling</tissue>
    </source>
</reference>
<evidence type="ECO:0000313" key="2">
    <source>
        <dbReference type="Proteomes" id="UP000188268"/>
    </source>
</evidence>
<dbReference type="Proteomes" id="UP000188268">
    <property type="component" value="Unassembled WGS sequence"/>
</dbReference>
<gene>
    <name evidence="1" type="ORF">CCACVL1_02893</name>
</gene>
<dbReference type="EMBL" id="AWWV01006282">
    <property type="protein sequence ID" value="OMP02179.1"/>
    <property type="molecule type" value="Genomic_DNA"/>
</dbReference>
<name>A0A1R3K519_COCAP</name>
<dbReference type="AlphaFoldDB" id="A0A1R3K519"/>
<protein>
    <submittedName>
        <fullName evidence="1">Uncharacterized protein</fullName>
    </submittedName>
</protein>
<organism evidence="1 2">
    <name type="scientific">Corchorus capsularis</name>
    <name type="common">Jute</name>
    <dbReference type="NCBI Taxonomy" id="210143"/>
    <lineage>
        <taxon>Eukaryota</taxon>
        <taxon>Viridiplantae</taxon>
        <taxon>Streptophyta</taxon>
        <taxon>Embryophyta</taxon>
        <taxon>Tracheophyta</taxon>
        <taxon>Spermatophyta</taxon>
        <taxon>Magnoliopsida</taxon>
        <taxon>eudicotyledons</taxon>
        <taxon>Gunneridae</taxon>
        <taxon>Pentapetalae</taxon>
        <taxon>rosids</taxon>
        <taxon>malvids</taxon>
        <taxon>Malvales</taxon>
        <taxon>Malvaceae</taxon>
        <taxon>Grewioideae</taxon>
        <taxon>Apeibeae</taxon>
        <taxon>Corchorus</taxon>
    </lineage>
</organism>
<feature type="non-terminal residue" evidence="1">
    <location>
        <position position="34"/>
    </location>
</feature>
<accession>A0A1R3K519</accession>
<sequence>DLSGPISDCFEFVFDFANHKAFLQIVYGLTIIIL</sequence>
<proteinExistence type="predicted"/>
<comment type="caution">
    <text evidence="1">The sequence shown here is derived from an EMBL/GenBank/DDBJ whole genome shotgun (WGS) entry which is preliminary data.</text>
</comment>
<keyword evidence="2" id="KW-1185">Reference proteome</keyword>
<dbReference type="Gramene" id="OMP02179">
    <property type="protein sequence ID" value="OMP02179"/>
    <property type="gene ID" value="CCACVL1_02893"/>
</dbReference>
<evidence type="ECO:0000313" key="1">
    <source>
        <dbReference type="EMBL" id="OMP02179.1"/>
    </source>
</evidence>